<dbReference type="RefSeq" id="WP_187582330.1">
    <property type="nucleotide sequence ID" value="NZ_JACLHY010000003.1"/>
</dbReference>
<keyword evidence="3" id="KW-1185">Reference proteome</keyword>
<accession>A0ABR7QJY9</accession>
<evidence type="ECO:0000259" key="1">
    <source>
        <dbReference type="Pfam" id="PF01261"/>
    </source>
</evidence>
<comment type="caution">
    <text evidence="2">The sequence shown here is derived from an EMBL/GenBank/DDBJ whole genome shotgun (WGS) entry which is preliminary data.</text>
</comment>
<dbReference type="InterPro" id="IPR036237">
    <property type="entry name" value="Xyl_isomerase-like_sf"/>
</dbReference>
<organism evidence="2 3">
    <name type="scientific">Arenibacter arenosicollis</name>
    <dbReference type="NCBI Taxonomy" id="2762274"/>
    <lineage>
        <taxon>Bacteria</taxon>
        <taxon>Pseudomonadati</taxon>
        <taxon>Bacteroidota</taxon>
        <taxon>Flavobacteriia</taxon>
        <taxon>Flavobacteriales</taxon>
        <taxon>Flavobacteriaceae</taxon>
        <taxon>Arenibacter</taxon>
    </lineage>
</organism>
<keyword evidence="2" id="KW-0413">Isomerase</keyword>
<evidence type="ECO:0000313" key="3">
    <source>
        <dbReference type="Proteomes" id="UP000618952"/>
    </source>
</evidence>
<dbReference type="Gene3D" id="3.20.20.150">
    <property type="entry name" value="Divalent-metal-dependent TIM barrel enzymes"/>
    <property type="match status" value="1"/>
</dbReference>
<dbReference type="Pfam" id="PF01261">
    <property type="entry name" value="AP_endonuc_2"/>
    <property type="match status" value="1"/>
</dbReference>
<evidence type="ECO:0000313" key="2">
    <source>
        <dbReference type="EMBL" id="MBC8767501.1"/>
    </source>
</evidence>
<dbReference type="SUPFAM" id="SSF51658">
    <property type="entry name" value="Xylose isomerase-like"/>
    <property type="match status" value="1"/>
</dbReference>
<sequence>MDNRRRNIIRALAIAPFLLGMRKLMASPKIVAKAKDRLQYSVNAYSFNSLLRNGEMTFFDMMEFAASIGLDSVDLTGYYFSSYPEPPLNSELFQLKHKALKLGLNIAWTGIRNDFVNPDAESRKADSAMISRWLDVSSSLGATILRVFTGKHNYDGFSKNEVKEWLVAEYKTCAKYGEEKGVIVALQNHNEFLFTSDEIIDIIKRVDSEWFGLILDIGSLHAENPYDEIEKLAPYANYWFIKEHVYPNGIKTPVNMKKIANIVKNQGYQGYISFESLSDGDPKEIIASMFNSFKAEYEKL</sequence>
<proteinExistence type="predicted"/>
<dbReference type="InterPro" id="IPR050312">
    <property type="entry name" value="IolE/XylAMocC-like"/>
</dbReference>
<dbReference type="InterPro" id="IPR013022">
    <property type="entry name" value="Xyl_isomerase-like_TIM-brl"/>
</dbReference>
<protein>
    <submittedName>
        <fullName evidence="2">Sugar phosphate isomerase/epimerase</fullName>
    </submittedName>
</protein>
<reference evidence="2 3" key="1">
    <citation type="submission" date="2020-08" db="EMBL/GenBank/DDBJ databases">
        <title>Arenibacter gaetbuli sp. nov., isolated from a sand dune.</title>
        <authorList>
            <person name="Park S."/>
            <person name="Yoon J.-H."/>
        </authorList>
    </citation>
    <scope>NUCLEOTIDE SEQUENCE [LARGE SCALE GENOMIC DNA]</scope>
    <source>
        <strain evidence="2 3">BSSL-BM3</strain>
    </source>
</reference>
<dbReference type="GO" id="GO:0016853">
    <property type="term" value="F:isomerase activity"/>
    <property type="evidence" value="ECO:0007669"/>
    <property type="project" value="UniProtKB-KW"/>
</dbReference>
<gene>
    <name evidence="2" type="ORF">H4O18_05810</name>
</gene>
<feature type="domain" description="Xylose isomerase-like TIM barrel" evidence="1">
    <location>
        <begin position="63"/>
        <end position="287"/>
    </location>
</feature>
<dbReference type="PANTHER" id="PTHR12110">
    <property type="entry name" value="HYDROXYPYRUVATE ISOMERASE"/>
    <property type="match status" value="1"/>
</dbReference>
<dbReference type="PANTHER" id="PTHR12110:SF53">
    <property type="entry name" value="BLR5974 PROTEIN"/>
    <property type="match status" value="1"/>
</dbReference>
<name>A0ABR7QJY9_9FLAO</name>
<dbReference type="Proteomes" id="UP000618952">
    <property type="component" value="Unassembled WGS sequence"/>
</dbReference>
<dbReference type="EMBL" id="JACLHY010000003">
    <property type="protein sequence ID" value="MBC8767501.1"/>
    <property type="molecule type" value="Genomic_DNA"/>
</dbReference>